<dbReference type="Proteomes" id="UP000441399">
    <property type="component" value="Unassembled WGS sequence"/>
</dbReference>
<name>A0A5S9QGT4_9GAMM</name>
<gene>
    <name evidence="1" type="ORF">OPDIPICF_04804</name>
</gene>
<dbReference type="AlphaFoldDB" id="A0A5S9QGT4"/>
<organism evidence="1 2">
    <name type="scientific">BD1-7 clade bacterium</name>
    <dbReference type="NCBI Taxonomy" id="2029982"/>
    <lineage>
        <taxon>Bacteria</taxon>
        <taxon>Pseudomonadati</taxon>
        <taxon>Pseudomonadota</taxon>
        <taxon>Gammaproteobacteria</taxon>
        <taxon>Cellvibrionales</taxon>
        <taxon>Spongiibacteraceae</taxon>
        <taxon>BD1-7 clade</taxon>
    </lineage>
</organism>
<dbReference type="EMBL" id="CACSIO010000027">
    <property type="protein sequence ID" value="CAA0117842.1"/>
    <property type="molecule type" value="Genomic_DNA"/>
</dbReference>
<evidence type="ECO:0000313" key="2">
    <source>
        <dbReference type="Proteomes" id="UP000441399"/>
    </source>
</evidence>
<keyword evidence="2" id="KW-1185">Reference proteome</keyword>
<reference evidence="1 2" key="1">
    <citation type="submission" date="2019-11" db="EMBL/GenBank/DDBJ databases">
        <authorList>
            <person name="Holert J."/>
        </authorList>
    </citation>
    <scope>NUCLEOTIDE SEQUENCE [LARGE SCALE GENOMIC DNA]</scope>
    <source>
        <strain evidence="1">SB11_3</strain>
    </source>
</reference>
<dbReference type="OrthoDB" id="6402077at2"/>
<accession>A0A5S9QGT4</accession>
<protein>
    <submittedName>
        <fullName evidence="1">Uncharacterized protein</fullName>
    </submittedName>
</protein>
<sequence length="124" mass="13495">MLDSVWNLFQQGQISSNQAKTESATSLAASATSGVASLQGQIDTLVLANQAMWEILSKQLGVSEEDLVKKMNEIDLRDGKMDGKVSTQRETATNCTECGHKIGRRRPNCYWCGAKLEGGSPFAR</sequence>
<evidence type="ECO:0000313" key="1">
    <source>
        <dbReference type="EMBL" id="CAA0117842.1"/>
    </source>
</evidence>
<proteinExistence type="predicted"/>